<dbReference type="AlphaFoldDB" id="A0A382MZG5"/>
<evidence type="ECO:0000256" key="1">
    <source>
        <dbReference type="SAM" id="MobiDB-lite"/>
    </source>
</evidence>
<feature type="region of interest" description="Disordered" evidence="1">
    <location>
        <begin position="31"/>
        <end position="52"/>
    </location>
</feature>
<feature type="region of interest" description="Disordered" evidence="1">
    <location>
        <begin position="117"/>
        <end position="142"/>
    </location>
</feature>
<gene>
    <name evidence="2" type="ORF">METZ01_LOCUS306774</name>
</gene>
<reference evidence="2" key="1">
    <citation type="submission" date="2018-05" db="EMBL/GenBank/DDBJ databases">
        <authorList>
            <person name="Lanie J.A."/>
            <person name="Ng W.-L."/>
            <person name="Kazmierczak K.M."/>
            <person name="Andrzejewski T.M."/>
            <person name="Davidsen T.M."/>
            <person name="Wayne K.J."/>
            <person name="Tettelin H."/>
            <person name="Glass J.I."/>
            <person name="Rusch D."/>
            <person name="Podicherti R."/>
            <person name="Tsui H.-C.T."/>
            <person name="Winkler M.E."/>
        </authorList>
    </citation>
    <scope>NUCLEOTIDE SEQUENCE</scope>
</reference>
<proteinExistence type="predicted"/>
<protein>
    <submittedName>
        <fullName evidence="2">Uncharacterized protein</fullName>
    </submittedName>
</protein>
<accession>A0A382MZG5</accession>
<feature type="compositionally biased region" description="Basic and acidic residues" evidence="1">
    <location>
        <begin position="37"/>
        <end position="50"/>
    </location>
</feature>
<organism evidence="2">
    <name type="scientific">marine metagenome</name>
    <dbReference type="NCBI Taxonomy" id="408172"/>
    <lineage>
        <taxon>unclassified sequences</taxon>
        <taxon>metagenomes</taxon>
        <taxon>ecological metagenomes</taxon>
    </lineage>
</organism>
<feature type="compositionally biased region" description="Basic and acidic residues" evidence="1">
    <location>
        <begin position="117"/>
        <end position="132"/>
    </location>
</feature>
<dbReference type="EMBL" id="UINC01096763">
    <property type="protein sequence ID" value="SVC53920.1"/>
    <property type="molecule type" value="Genomic_DNA"/>
</dbReference>
<evidence type="ECO:0000313" key="2">
    <source>
        <dbReference type="EMBL" id="SVC53920.1"/>
    </source>
</evidence>
<name>A0A382MZG5_9ZZZZ</name>
<sequence>MVKSKVYWGHHWGQQGRNHEFRRLMLKIKIPPRPKPAKPDDEPAKPESDKSSASLFWSWWQREFEEPDDFLEYDAGLLNSARELAEAVKNYVWPDFMVGAEGSWVVFRRDREKYFPRKKKAEPDQVDGKDQDQEIIPETMTL</sequence>